<accession>A0ACB9L128</accession>
<keyword evidence="2" id="KW-1185">Reference proteome</keyword>
<gene>
    <name evidence="1" type="ORF">MLD38_038805</name>
</gene>
<evidence type="ECO:0000313" key="1">
    <source>
        <dbReference type="EMBL" id="KAI4303136.1"/>
    </source>
</evidence>
<protein>
    <submittedName>
        <fullName evidence="1">Uncharacterized protein</fullName>
    </submittedName>
</protein>
<proteinExistence type="predicted"/>
<organism evidence="1 2">
    <name type="scientific">Melastoma candidum</name>
    <dbReference type="NCBI Taxonomy" id="119954"/>
    <lineage>
        <taxon>Eukaryota</taxon>
        <taxon>Viridiplantae</taxon>
        <taxon>Streptophyta</taxon>
        <taxon>Embryophyta</taxon>
        <taxon>Tracheophyta</taxon>
        <taxon>Spermatophyta</taxon>
        <taxon>Magnoliopsida</taxon>
        <taxon>eudicotyledons</taxon>
        <taxon>Gunneridae</taxon>
        <taxon>Pentapetalae</taxon>
        <taxon>rosids</taxon>
        <taxon>malvids</taxon>
        <taxon>Myrtales</taxon>
        <taxon>Melastomataceae</taxon>
        <taxon>Melastomatoideae</taxon>
        <taxon>Melastomateae</taxon>
        <taxon>Melastoma</taxon>
    </lineage>
</organism>
<dbReference type="Proteomes" id="UP001057402">
    <property type="component" value="Chromosome 12"/>
</dbReference>
<name>A0ACB9L128_9MYRT</name>
<sequence>MINPVTEASCKCNITVAGLPGGDIQLFCDTVIFPKLHRFLFKQNTVKMIVDCCTRPVRVIQTEGLLQHLCLVGLTLRAPHGCHAQYMANMGSIASLAMAVIINGNDKVPLGVGI</sequence>
<evidence type="ECO:0000313" key="2">
    <source>
        <dbReference type="Proteomes" id="UP001057402"/>
    </source>
</evidence>
<reference evidence="2" key="1">
    <citation type="journal article" date="2023" name="Front. Plant Sci.">
        <title>Chromosomal-level genome assembly of Melastoma candidum provides insights into trichome evolution.</title>
        <authorList>
            <person name="Zhong Y."/>
            <person name="Wu W."/>
            <person name="Sun C."/>
            <person name="Zou P."/>
            <person name="Liu Y."/>
            <person name="Dai S."/>
            <person name="Zhou R."/>
        </authorList>
    </citation>
    <scope>NUCLEOTIDE SEQUENCE [LARGE SCALE GENOMIC DNA]</scope>
</reference>
<comment type="caution">
    <text evidence="1">The sequence shown here is derived from an EMBL/GenBank/DDBJ whole genome shotgun (WGS) entry which is preliminary data.</text>
</comment>
<dbReference type="EMBL" id="CM042891">
    <property type="protein sequence ID" value="KAI4303136.1"/>
    <property type="molecule type" value="Genomic_DNA"/>
</dbReference>